<comment type="subcellular location">
    <subcellularLocation>
        <location evidence="1">Cell envelope</location>
    </subcellularLocation>
</comment>
<dbReference type="PANTHER" id="PTHR47870:SF1">
    <property type="entry name" value="CYTOCHROME C-TYPE BIOGENESIS PROTEIN CCMH"/>
    <property type="match status" value="1"/>
</dbReference>
<sequence>MIWMFFGLMGLLSAILMAFLPLRAARADTAPAADGVGVFVDQLDEVERDLERGLISEDEARSATAEIKRRLLAASRRDTGHRAPSGGRSAIFVAALLVPLAAAGYYTLMGAPGVASAAFAERGAERAQAEQIADLSERLRERLESAPDGGPSEGWMLLGQTYLRMGRFDGAARAFATVAERDGEATSATFSLLAEALIAAESGIVTPRAERALERALTLDPSNPAASFYRAIALEQAGKLAEAHETLVARLEAAEGPAPWMQSFIAQANRIGEALDREPLTMADFAPMLVTQPRGPSAADVAAAQEMSEEDRSAFIRSMVDRLAARLEQQPEDLDGWLRLGNAYRVLGETDAARDAYLRAKPLLNNVPEADPRRGAVQDALAALDDRE</sequence>
<name>A0A1I5V4N8_9RHOB</name>
<keyword evidence="4 5" id="KW-0802">TPR repeat</keyword>
<evidence type="ECO:0000256" key="4">
    <source>
        <dbReference type="ARBA" id="ARBA00022803"/>
    </source>
</evidence>
<evidence type="ECO:0000256" key="5">
    <source>
        <dbReference type="PROSITE-ProRule" id="PRU00339"/>
    </source>
</evidence>
<dbReference type="Pfam" id="PF23914">
    <property type="entry name" value="TPR_CcmH_CycH"/>
    <property type="match status" value="1"/>
</dbReference>
<organism evidence="7 8">
    <name type="scientific">Tranquillimonas alkanivorans</name>
    <dbReference type="NCBI Taxonomy" id="441119"/>
    <lineage>
        <taxon>Bacteria</taxon>
        <taxon>Pseudomonadati</taxon>
        <taxon>Pseudomonadota</taxon>
        <taxon>Alphaproteobacteria</taxon>
        <taxon>Rhodobacterales</taxon>
        <taxon>Roseobacteraceae</taxon>
        <taxon>Tranquillimonas</taxon>
    </lineage>
</organism>
<dbReference type="PROSITE" id="PS50005">
    <property type="entry name" value="TPR"/>
    <property type="match status" value="1"/>
</dbReference>
<evidence type="ECO:0000259" key="6">
    <source>
        <dbReference type="Pfam" id="PF23914"/>
    </source>
</evidence>
<dbReference type="InterPro" id="IPR017560">
    <property type="entry name" value="Cyt_c_biogenesis_CcmI"/>
</dbReference>
<evidence type="ECO:0000256" key="3">
    <source>
        <dbReference type="ARBA" id="ARBA00022748"/>
    </source>
</evidence>
<reference evidence="7 8" key="1">
    <citation type="submission" date="2016-10" db="EMBL/GenBank/DDBJ databases">
        <authorList>
            <person name="de Groot N.N."/>
        </authorList>
    </citation>
    <scope>NUCLEOTIDE SEQUENCE [LARGE SCALE GENOMIC DNA]</scope>
    <source>
        <strain evidence="7 8">DSM 19547</strain>
    </source>
</reference>
<dbReference type="SUPFAM" id="SSF48452">
    <property type="entry name" value="TPR-like"/>
    <property type="match status" value="1"/>
</dbReference>
<dbReference type="NCBIfam" id="TIGR03142">
    <property type="entry name" value="cytochro_ccmI"/>
    <property type="match status" value="1"/>
</dbReference>
<evidence type="ECO:0000256" key="1">
    <source>
        <dbReference type="ARBA" id="ARBA00004196"/>
    </source>
</evidence>
<dbReference type="OrthoDB" id="9815847at2"/>
<dbReference type="InterPro" id="IPR011990">
    <property type="entry name" value="TPR-like_helical_dom_sf"/>
</dbReference>
<keyword evidence="8" id="KW-1185">Reference proteome</keyword>
<dbReference type="EMBL" id="FOXA01000027">
    <property type="protein sequence ID" value="SFQ02479.1"/>
    <property type="molecule type" value="Genomic_DNA"/>
</dbReference>
<accession>A0A1I5V4N8</accession>
<keyword evidence="2" id="KW-0677">Repeat</keyword>
<dbReference type="InterPro" id="IPR019734">
    <property type="entry name" value="TPR_rpt"/>
</dbReference>
<dbReference type="GO" id="GO:0017004">
    <property type="term" value="P:cytochrome complex assembly"/>
    <property type="evidence" value="ECO:0007669"/>
    <property type="project" value="UniProtKB-KW"/>
</dbReference>
<protein>
    <submittedName>
        <fullName evidence="7">Cytochrome c-type biogenesis protein CcmH</fullName>
    </submittedName>
</protein>
<dbReference type="SMART" id="SM00028">
    <property type="entry name" value="TPR"/>
    <property type="match status" value="3"/>
</dbReference>
<dbReference type="STRING" id="441119.SAMN04488047_12718"/>
<proteinExistence type="predicted"/>
<evidence type="ECO:0000256" key="2">
    <source>
        <dbReference type="ARBA" id="ARBA00022737"/>
    </source>
</evidence>
<dbReference type="InterPro" id="IPR056413">
    <property type="entry name" value="TPR_CcmH_CycH"/>
</dbReference>
<dbReference type="AlphaFoldDB" id="A0A1I5V4N8"/>
<dbReference type="Pfam" id="PF13432">
    <property type="entry name" value="TPR_16"/>
    <property type="match status" value="1"/>
</dbReference>
<feature type="domain" description="Cytochrome c-type biogenesis protein H TPR" evidence="6">
    <location>
        <begin position="121"/>
        <end position="245"/>
    </location>
</feature>
<dbReference type="Gene3D" id="1.25.40.10">
    <property type="entry name" value="Tetratricopeptide repeat domain"/>
    <property type="match status" value="2"/>
</dbReference>
<dbReference type="GO" id="GO:0030313">
    <property type="term" value="C:cell envelope"/>
    <property type="evidence" value="ECO:0007669"/>
    <property type="project" value="UniProtKB-SubCell"/>
</dbReference>
<dbReference type="PANTHER" id="PTHR47870">
    <property type="entry name" value="CYTOCHROME C-TYPE BIOGENESIS PROTEIN CCMH"/>
    <property type="match status" value="1"/>
</dbReference>
<feature type="repeat" description="TPR" evidence="5">
    <location>
        <begin position="152"/>
        <end position="185"/>
    </location>
</feature>
<keyword evidence="3" id="KW-0201">Cytochrome c-type biogenesis</keyword>
<evidence type="ECO:0000313" key="8">
    <source>
        <dbReference type="Proteomes" id="UP000199356"/>
    </source>
</evidence>
<dbReference type="InterPro" id="IPR051263">
    <property type="entry name" value="C-type_cytochrome_biogenesis"/>
</dbReference>
<gene>
    <name evidence="7" type="ORF">SAMN04488047_12718</name>
</gene>
<dbReference type="Proteomes" id="UP000199356">
    <property type="component" value="Unassembled WGS sequence"/>
</dbReference>
<evidence type="ECO:0000313" key="7">
    <source>
        <dbReference type="EMBL" id="SFQ02479.1"/>
    </source>
</evidence>